<comment type="pathway">
    <text evidence="3">Protein modification; eIF5A hypusination.</text>
</comment>
<dbReference type="PANTHER" id="PTHR12697">
    <property type="entry name" value="PBS LYASE HEAT-LIKE PROTEIN"/>
    <property type="match status" value="1"/>
</dbReference>
<dbReference type="InterPro" id="IPR011989">
    <property type="entry name" value="ARM-like"/>
</dbReference>
<comment type="caution">
    <text evidence="13">The sequence shown here is derived from an EMBL/GenBank/DDBJ whole genome shotgun (WGS) entry which is preliminary data.</text>
</comment>
<keyword evidence="14" id="KW-1185">Reference proteome</keyword>
<evidence type="ECO:0000256" key="10">
    <source>
        <dbReference type="ARBA" id="ARBA00023256"/>
    </source>
</evidence>
<dbReference type="EC" id="1.14.99.29" evidence="4"/>
<evidence type="ECO:0000256" key="8">
    <source>
        <dbReference type="ARBA" id="ARBA00023004"/>
    </source>
</evidence>
<proteinExistence type="inferred from homology"/>
<dbReference type="InterPro" id="IPR016024">
    <property type="entry name" value="ARM-type_fold"/>
</dbReference>
<evidence type="ECO:0000256" key="12">
    <source>
        <dbReference type="PROSITE-ProRule" id="PRU00103"/>
    </source>
</evidence>
<comment type="catalytic activity">
    <reaction evidence="1">
        <text>[eIF5A protein]-deoxyhypusine + AH2 + O2 = [eIF5A protein]-hypusine + A + H2O</text>
        <dbReference type="Rhea" id="RHEA:14101"/>
        <dbReference type="Rhea" id="RHEA-COMP:10144"/>
        <dbReference type="Rhea" id="RHEA-COMP:12592"/>
        <dbReference type="ChEBI" id="CHEBI:13193"/>
        <dbReference type="ChEBI" id="CHEBI:15377"/>
        <dbReference type="ChEBI" id="CHEBI:15379"/>
        <dbReference type="ChEBI" id="CHEBI:17499"/>
        <dbReference type="ChEBI" id="CHEBI:82657"/>
        <dbReference type="ChEBI" id="CHEBI:91175"/>
        <dbReference type="EC" id="1.14.99.29"/>
    </reaction>
</comment>
<dbReference type="AlphaFoldDB" id="A0A9N9CP51"/>
<feature type="repeat" description="HEAT" evidence="12">
    <location>
        <begin position="80"/>
        <end position="120"/>
    </location>
</feature>
<dbReference type="PANTHER" id="PTHR12697:SF5">
    <property type="entry name" value="DEOXYHYPUSINE HYDROXYLASE"/>
    <property type="match status" value="1"/>
</dbReference>
<dbReference type="FunFam" id="1.25.10.10:FF:000099">
    <property type="entry name" value="Deoxyhypusine hydroxylase"/>
    <property type="match status" value="1"/>
</dbReference>
<name>A0A9N9CP51_9GLOM</name>
<reference evidence="13" key="1">
    <citation type="submission" date="2021-06" db="EMBL/GenBank/DDBJ databases">
        <authorList>
            <person name="Kallberg Y."/>
            <person name="Tangrot J."/>
            <person name="Rosling A."/>
        </authorList>
    </citation>
    <scope>NUCLEOTIDE SEQUENCE</scope>
    <source>
        <strain evidence="13">FL130A</strain>
    </source>
</reference>
<keyword evidence="6" id="KW-0677">Repeat</keyword>
<gene>
    <name evidence="13" type="ORF">ALEPTO_LOCUS8523</name>
</gene>
<keyword evidence="10" id="KW-0386">Hypusine biosynthesis</keyword>
<evidence type="ECO:0000256" key="11">
    <source>
        <dbReference type="ARBA" id="ARBA00045876"/>
    </source>
</evidence>
<dbReference type="GO" id="GO:0019135">
    <property type="term" value="F:deoxyhypusine monooxygenase activity"/>
    <property type="evidence" value="ECO:0007669"/>
    <property type="project" value="UniProtKB-EC"/>
</dbReference>
<organism evidence="13 14">
    <name type="scientific">Ambispora leptoticha</name>
    <dbReference type="NCBI Taxonomy" id="144679"/>
    <lineage>
        <taxon>Eukaryota</taxon>
        <taxon>Fungi</taxon>
        <taxon>Fungi incertae sedis</taxon>
        <taxon>Mucoromycota</taxon>
        <taxon>Glomeromycotina</taxon>
        <taxon>Glomeromycetes</taxon>
        <taxon>Archaeosporales</taxon>
        <taxon>Ambisporaceae</taxon>
        <taxon>Ambispora</taxon>
    </lineage>
</organism>
<dbReference type="GO" id="GO:0046872">
    <property type="term" value="F:metal ion binding"/>
    <property type="evidence" value="ECO:0007669"/>
    <property type="project" value="UniProtKB-KW"/>
</dbReference>
<dbReference type="SUPFAM" id="SSF48371">
    <property type="entry name" value="ARM repeat"/>
    <property type="match status" value="1"/>
</dbReference>
<evidence type="ECO:0000256" key="5">
    <source>
        <dbReference type="ARBA" id="ARBA00022723"/>
    </source>
</evidence>
<dbReference type="OrthoDB" id="421002at2759"/>
<dbReference type="InterPro" id="IPR027517">
    <property type="entry name" value="Deoxyhypusine_hydroxylase"/>
</dbReference>
<evidence type="ECO:0000313" key="13">
    <source>
        <dbReference type="EMBL" id="CAG8610116.1"/>
    </source>
</evidence>
<dbReference type="Gene3D" id="1.25.10.10">
    <property type="entry name" value="Leucine-rich Repeat Variant"/>
    <property type="match status" value="2"/>
</dbReference>
<dbReference type="Proteomes" id="UP000789508">
    <property type="component" value="Unassembled WGS sequence"/>
</dbReference>
<protein>
    <recommendedName>
        <fullName evidence="4">deoxyhypusine monooxygenase</fullName>
        <ecNumber evidence="4">1.14.99.29</ecNumber>
    </recommendedName>
</protein>
<dbReference type="SMART" id="SM00567">
    <property type="entry name" value="EZ_HEAT"/>
    <property type="match status" value="6"/>
</dbReference>
<dbReference type="HAMAP" id="MF_03101">
    <property type="entry name" value="Deoxyhypusine_hydroxylase"/>
    <property type="match status" value="1"/>
</dbReference>
<evidence type="ECO:0000256" key="2">
    <source>
        <dbReference type="ARBA" id="ARBA00001954"/>
    </source>
</evidence>
<dbReference type="InterPro" id="IPR004155">
    <property type="entry name" value="PBS_lyase_HEAT"/>
</dbReference>
<dbReference type="InterPro" id="IPR021133">
    <property type="entry name" value="HEAT_type_2"/>
</dbReference>
<evidence type="ECO:0000313" key="14">
    <source>
        <dbReference type="Proteomes" id="UP000789508"/>
    </source>
</evidence>
<keyword evidence="8" id="KW-0408">Iron</keyword>
<keyword evidence="7" id="KW-0560">Oxidoreductase</keyword>
<dbReference type="EMBL" id="CAJVPS010004984">
    <property type="protein sequence ID" value="CAG8610116.1"/>
    <property type="molecule type" value="Genomic_DNA"/>
</dbReference>
<comment type="function">
    <text evidence="11">Catalyzes the hydroxylation of the N(6)-(4-aminobutyl)-L-lysine intermediate produced by deoxyhypusine synthase/DHPS on a critical lysine of the eukaryotic translation initiation factor 5A/eIF-5A. This is the second step of the post-translational modification of that lysine into an unusual amino acid residue named hypusine. Hypusination is unique to mature eIF-5A factor and is essential for its function.</text>
</comment>
<keyword evidence="9" id="KW-0503">Monooxygenase</keyword>
<sequence>AFPIVPMQECDHSIYDNLDVLVTNLSGKVPLHTRFRAIFTLKNIGDERSIDLLAKAFNDESDLLKHELAYVLGQMKNSYANPILRRVLSDKSQDAMVRHEAAEALGAIGDLESLDILEKYLDDEHQVVRQTCELAIAKIKYEHDPQESKNSQNSKFTSIDPAPSISEIQSVPTLKQILIDETLPIFDRYRAMFALRNIGTTEAVLALSEGLNDSSDLFRHEIAFVFGQLQSPDSVPSLIKTLENIDERPMVRHEAAEALGSIATPDCLPVLKKFRHDSSRVVKESCEVALDMYDYETSTEFHYADISSLDTEN</sequence>
<evidence type="ECO:0000256" key="4">
    <source>
        <dbReference type="ARBA" id="ARBA00012606"/>
    </source>
</evidence>
<dbReference type="PROSITE" id="PS50077">
    <property type="entry name" value="HEAT_REPEAT"/>
    <property type="match status" value="1"/>
</dbReference>
<comment type="cofactor">
    <cofactor evidence="2">
        <name>Fe(2+)</name>
        <dbReference type="ChEBI" id="CHEBI:29033"/>
    </cofactor>
</comment>
<keyword evidence="5" id="KW-0479">Metal-binding</keyword>
<evidence type="ECO:0000256" key="1">
    <source>
        <dbReference type="ARBA" id="ARBA00000068"/>
    </source>
</evidence>
<evidence type="ECO:0000256" key="3">
    <source>
        <dbReference type="ARBA" id="ARBA00005041"/>
    </source>
</evidence>
<evidence type="ECO:0000256" key="6">
    <source>
        <dbReference type="ARBA" id="ARBA00022737"/>
    </source>
</evidence>
<evidence type="ECO:0000256" key="9">
    <source>
        <dbReference type="ARBA" id="ARBA00023033"/>
    </source>
</evidence>
<dbReference type="Pfam" id="PF13646">
    <property type="entry name" value="HEAT_2"/>
    <property type="match status" value="2"/>
</dbReference>
<feature type="non-terminal residue" evidence="13">
    <location>
        <position position="313"/>
    </location>
</feature>
<evidence type="ECO:0000256" key="7">
    <source>
        <dbReference type="ARBA" id="ARBA00023002"/>
    </source>
</evidence>
<accession>A0A9N9CP51</accession>